<evidence type="ECO:0000313" key="1">
    <source>
        <dbReference type="EMBL" id="GAA1625818.1"/>
    </source>
</evidence>
<organism evidence="1 2">
    <name type="scientific">Kribbella alba</name>
    <dbReference type="NCBI Taxonomy" id="190197"/>
    <lineage>
        <taxon>Bacteria</taxon>
        <taxon>Bacillati</taxon>
        <taxon>Actinomycetota</taxon>
        <taxon>Actinomycetes</taxon>
        <taxon>Propionibacteriales</taxon>
        <taxon>Kribbellaceae</taxon>
        <taxon>Kribbella</taxon>
    </lineage>
</organism>
<gene>
    <name evidence="1" type="ORF">GCM10009744_12080</name>
</gene>
<proteinExistence type="predicted"/>
<protein>
    <submittedName>
        <fullName evidence="1">Uncharacterized protein</fullName>
    </submittedName>
</protein>
<name>A0ABN2F1Z4_9ACTN</name>
<dbReference type="Proteomes" id="UP001501319">
    <property type="component" value="Unassembled WGS sequence"/>
</dbReference>
<accession>A0ABN2F1Z4</accession>
<sequence length="155" mass="16469">MLAGLGYFAGLGPMNRLNTARGITPPAKLAGLDRITDPAIRSQLELDQTRDALSRINNGKQATVEAYGNIDGKRMFVLIALRGKVDINKTIKDSGATPDQVKTVGKSTCVASTDKQQTQCYRSSNTLTVIAQAANVGVSVQEVGPVSDQAFDAMK</sequence>
<evidence type="ECO:0000313" key="2">
    <source>
        <dbReference type="Proteomes" id="UP001501319"/>
    </source>
</evidence>
<dbReference type="EMBL" id="BAAANE010000003">
    <property type="protein sequence ID" value="GAA1625818.1"/>
    <property type="molecule type" value="Genomic_DNA"/>
</dbReference>
<reference evidence="1 2" key="1">
    <citation type="journal article" date="2019" name="Int. J. Syst. Evol. Microbiol.">
        <title>The Global Catalogue of Microorganisms (GCM) 10K type strain sequencing project: providing services to taxonomists for standard genome sequencing and annotation.</title>
        <authorList>
            <consortium name="The Broad Institute Genomics Platform"/>
            <consortium name="The Broad Institute Genome Sequencing Center for Infectious Disease"/>
            <person name="Wu L."/>
            <person name="Ma J."/>
        </authorList>
    </citation>
    <scope>NUCLEOTIDE SEQUENCE [LARGE SCALE GENOMIC DNA]</scope>
    <source>
        <strain evidence="1 2">JCM 14306</strain>
    </source>
</reference>
<comment type="caution">
    <text evidence="1">The sequence shown here is derived from an EMBL/GenBank/DDBJ whole genome shotgun (WGS) entry which is preliminary data.</text>
</comment>
<keyword evidence="2" id="KW-1185">Reference proteome</keyword>